<reference evidence="1 2" key="1">
    <citation type="submission" date="2020-08" db="EMBL/GenBank/DDBJ databases">
        <title>Genomic Encyclopedia of Type Strains, Phase IV (KMG-IV): sequencing the most valuable type-strain genomes for metagenomic binning, comparative biology and taxonomic classification.</title>
        <authorList>
            <person name="Goeker M."/>
        </authorList>
    </citation>
    <scope>NUCLEOTIDE SEQUENCE [LARGE SCALE GENOMIC DNA]</scope>
    <source>
        <strain evidence="1 2">DSM 26575</strain>
    </source>
</reference>
<proteinExistence type="predicted"/>
<name>A0A7W6CT10_9HYPH</name>
<gene>
    <name evidence="1" type="ORF">GGQ67_003607</name>
</gene>
<organism evidence="1 2">
    <name type="scientific">Rhizobium metallidurans</name>
    <dbReference type="NCBI Taxonomy" id="1265931"/>
    <lineage>
        <taxon>Bacteria</taxon>
        <taxon>Pseudomonadati</taxon>
        <taxon>Pseudomonadota</taxon>
        <taxon>Alphaproteobacteria</taxon>
        <taxon>Hyphomicrobiales</taxon>
        <taxon>Rhizobiaceae</taxon>
        <taxon>Rhizobium/Agrobacterium group</taxon>
        <taxon>Rhizobium</taxon>
    </lineage>
</organism>
<evidence type="ECO:0000313" key="1">
    <source>
        <dbReference type="EMBL" id="MBB3965926.1"/>
    </source>
</evidence>
<protein>
    <submittedName>
        <fullName evidence="1">Uncharacterized protein</fullName>
    </submittedName>
</protein>
<dbReference type="EMBL" id="JACIDW010000013">
    <property type="protein sequence ID" value="MBB3965926.1"/>
    <property type="molecule type" value="Genomic_DNA"/>
</dbReference>
<dbReference type="Proteomes" id="UP000582090">
    <property type="component" value="Unassembled WGS sequence"/>
</dbReference>
<dbReference type="AlphaFoldDB" id="A0A7W6CT10"/>
<comment type="caution">
    <text evidence="1">The sequence shown here is derived from an EMBL/GenBank/DDBJ whole genome shotgun (WGS) entry which is preliminary data.</text>
</comment>
<evidence type="ECO:0000313" key="2">
    <source>
        <dbReference type="Proteomes" id="UP000582090"/>
    </source>
</evidence>
<dbReference type="Pfam" id="PF13384">
    <property type="entry name" value="HTH_23"/>
    <property type="match status" value="1"/>
</dbReference>
<dbReference type="RefSeq" id="WP_183901444.1">
    <property type="nucleotide sequence ID" value="NZ_JACIDW010000013.1"/>
</dbReference>
<keyword evidence="2" id="KW-1185">Reference proteome</keyword>
<sequence length="115" mass="12654">MGVRLPDASVLKAHVAAGMTRGQIADRYGVHPDTVRITFHRYGIAQLAPRRSSPAQRITRHPVRESITIKSDRIVYVREMVAGENGGTTIRCLSLPKISMHVADLRDRGLAEIAA</sequence>
<accession>A0A7W6CT10</accession>